<reference evidence="2 3" key="1">
    <citation type="submission" date="2018-05" db="EMBL/GenBank/DDBJ databases">
        <title>Comparative genomics of bacterial root endophytes of switchgrass collected from native prairies over two seasons.</title>
        <authorList>
            <person name="Tang Y."/>
        </authorList>
    </citation>
    <scope>NUCLEOTIDE SEQUENCE [LARGE SCALE GENOMIC DNA]</scope>
    <source>
        <strain evidence="2 3">NFIX32</strain>
    </source>
</reference>
<keyword evidence="1" id="KW-0472">Membrane</keyword>
<proteinExistence type="predicted"/>
<dbReference type="Proteomes" id="UP000247755">
    <property type="component" value="Unassembled WGS sequence"/>
</dbReference>
<keyword evidence="1" id="KW-0812">Transmembrane</keyword>
<accession>A0A318HR66</accession>
<gene>
    <name evidence="2" type="ORF">NA66_10707</name>
</gene>
<feature type="transmembrane region" description="Helical" evidence="1">
    <location>
        <begin position="21"/>
        <end position="39"/>
    </location>
</feature>
<dbReference type="AlphaFoldDB" id="A0A318HR66"/>
<keyword evidence="1" id="KW-1133">Transmembrane helix</keyword>
<evidence type="ECO:0000256" key="1">
    <source>
        <dbReference type="SAM" id="Phobius"/>
    </source>
</evidence>
<sequence>MEHATLARRARHFGRANAKTPAFRAGVLGLGSLTITYFHT</sequence>
<comment type="caution">
    <text evidence="2">The sequence shown here is derived from an EMBL/GenBank/DDBJ whole genome shotgun (WGS) entry which is preliminary data.</text>
</comment>
<evidence type="ECO:0000313" key="2">
    <source>
        <dbReference type="EMBL" id="PXX20899.1"/>
    </source>
</evidence>
<protein>
    <submittedName>
        <fullName evidence="2">Uncharacterized protein</fullName>
    </submittedName>
</protein>
<dbReference type="EMBL" id="QJJY01000070">
    <property type="protein sequence ID" value="PXX20899.1"/>
    <property type="molecule type" value="Genomic_DNA"/>
</dbReference>
<name>A0A318HR66_BURPY</name>
<evidence type="ECO:0000313" key="3">
    <source>
        <dbReference type="Proteomes" id="UP000247755"/>
    </source>
</evidence>
<feature type="non-terminal residue" evidence="2">
    <location>
        <position position="40"/>
    </location>
</feature>
<organism evidence="2 3">
    <name type="scientific">Burkholderia pyrrocinia</name>
    <name type="common">Pseudomonas pyrrocinia</name>
    <dbReference type="NCBI Taxonomy" id="60550"/>
    <lineage>
        <taxon>Bacteria</taxon>
        <taxon>Pseudomonadati</taxon>
        <taxon>Pseudomonadota</taxon>
        <taxon>Betaproteobacteria</taxon>
        <taxon>Burkholderiales</taxon>
        <taxon>Burkholderiaceae</taxon>
        <taxon>Burkholderia</taxon>
        <taxon>Burkholderia cepacia complex</taxon>
    </lineage>
</organism>